<dbReference type="SUPFAM" id="SSF48208">
    <property type="entry name" value="Six-hairpin glycosidases"/>
    <property type="match status" value="1"/>
</dbReference>
<dbReference type="PANTHER" id="PTHR33307">
    <property type="entry name" value="ALPHA-RHAMNOSIDASE (EUROFUNG)"/>
    <property type="match status" value="1"/>
</dbReference>
<dbReference type="InterPro" id="IPR008928">
    <property type="entry name" value="6-hairpin_glycosidase_sf"/>
</dbReference>
<name>A0ABV2X6W4_9NOCA</name>
<keyword evidence="9" id="KW-1185">Reference proteome</keyword>
<evidence type="ECO:0000256" key="3">
    <source>
        <dbReference type="ARBA" id="ARBA00022801"/>
    </source>
</evidence>
<dbReference type="Proteomes" id="UP001550535">
    <property type="component" value="Unassembled WGS sequence"/>
</dbReference>
<dbReference type="Gene3D" id="2.60.120.260">
    <property type="entry name" value="Galactose-binding domain-like"/>
    <property type="match status" value="2"/>
</dbReference>
<evidence type="ECO:0000256" key="1">
    <source>
        <dbReference type="ARBA" id="ARBA00001445"/>
    </source>
</evidence>
<dbReference type="InterPro" id="IPR012341">
    <property type="entry name" value="6hp_glycosidase-like_sf"/>
</dbReference>
<dbReference type="InterPro" id="IPR008902">
    <property type="entry name" value="Rhamnosid_concanavalin"/>
</dbReference>
<dbReference type="Gene3D" id="2.60.420.10">
    <property type="entry name" value="Maltose phosphorylase, domain 3"/>
    <property type="match status" value="1"/>
</dbReference>
<dbReference type="InterPro" id="IPR035396">
    <property type="entry name" value="Bac_rhamnosid6H"/>
</dbReference>
<dbReference type="GO" id="GO:0016787">
    <property type="term" value="F:hydrolase activity"/>
    <property type="evidence" value="ECO:0007669"/>
    <property type="project" value="UniProtKB-KW"/>
</dbReference>
<dbReference type="InterPro" id="IPR016007">
    <property type="entry name" value="Alpha_rhamnosid"/>
</dbReference>
<dbReference type="Pfam" id="PF08531">
    <property type="entry name" value="Bac_rhamnosid_N"/>
    <property type="match status" value="1"/>
</dbReference>
<accession>A0ABV2X6W4</accession>
<keyword evidence="3 8" id="KW-0378">Hydrolase</keyword>
<dbReference type="EC" id="3.2.1.40" evidence="2"/>
<evidence type="ECO:0000313" key="9">
    <source>
        <dbReference type="Proteomes" id="UP001550535"/>
    </source>
</evidence>
<evidence type="ECO:0000259" key="5">
    <source>
        <dbReference type="Pfam" id="PF08531"/>
    </source>
</evidence>
<organism evidence="8 9">
    <name type="scientific">Nocardia niwae</name>
    <dbReference type="NCBI Taxonomy" id="626084"/>
    <lineage>
        <taxon>Bacteria</taxon>
        <taxon>Bacillati</taxon>
        <taxon>Actinomycetota</taxon>
        <taxon>Actinomycetes</taxon>
        <taxon>Mycobacteriales</taxon>
        <taxon>Nocardiaceae</taxon>
        <taxon>Nocardia</taxon>
    </lineage>
</organism>
<evidence type="ECO:0000259" key="6">
    <source>
        <dbReference type="Pfam" id="PF17389"/>
    </source>
</evidence>
<dbReference type="InterPro" id="IPR035398">
    <property type="entry name" value="Bac_rhamnosid_C"/>
</dbReference>
<evidence type="ECO:0000256" key="2">
    <source>
        <dbReference type="ARBA" id="ARBA00012652"/>
    </source>
</evidence>
<dbReference type="Pfam" id="PF05592">
    <property type="entry name" value="Bac_rhamnosid"/>
    <property type="match status" value="1"/>
</dbReference>
<proteinExistence type="predicted"/>
<dbReference type="EMBL" id="JBEYBR010000013">
    <property type="protein sequence ID" value="MEU2121635.1"/>
    <property type="molecule type" value="Genomic_DNA"/>
</dbReference>
<feature type="domain" description="Alpha-L-rhamnosidase C-terminal" evidence="7">
    <location>
        <begin position="654"/>
        <end position="723"/>
    </location>
</feature>
<evidence type="ECO:0000259" key="4">
    <source>
        <dbReference type="Pfam" id="PF05592"/>
    </source>
</evidence>
<feature type="domain" description="Alpha-L-rhamnosidase concanavalin-like" evidence="4">
    <location>
        <begin position="194"/>
        <end position="291"/>
    </location>
</feature>
<dbReference type="InterPro" id="IPR013737">
    <property type="entry name" value="Bac_rhamnosid_N"/>
</dbReference>
<evidence type="ECO:0000313" key="8">
    <source>
        <dbReference type="EMBL" id="MEU2121635.1"/>
    </source>
</evidence>
<dbReference type="Gene3D" id="1.50.10.10">
    <property type="match status" value="1"/>
</dbReference>
<comment type="caution">
    <text evidence="8">The sequence shown here is derived from an EMBL/GenBank/DDBJ whole genome shotgun (WGS) entry which is preliminary data.</text>
</comment>
<feature type="domain" description="Alpha-L-rhamnosidase six-hairpin glycosidase" evidence="6">
    <location>
        <begin position="295"/>
        <end position="652"/>
    </location>
</feature>
<protein>
    <recommendedName>
        <fullName evidence="2">alpha-L-rhamnosidase</fullName>
        <ecNumber evidence="2">3.2.1.40</ecNumber>
    </recommendedName>
</protein>
<dbReference type="Pfam" id="PF17390">
    <property type="entry name" value="Bac_rhamnosid_C"/>
    <property type="match status" value="1"/>
</dbReference>
<sequence>MLDRAELLSADADAFVLTAVVELEPEPLVGAVLRGTAHGVFQAFIDGVPVSAGLLAPGWSAYEWRLPVEEYDVLSRIGAGSRLEVLVGNGWWRGKLGFEGLGLNYGSEIGFAGELELTYSSGLVQYLPTGPSWTARTASITANSIYDGVRIDASAQPVPLEVRVGEIDRATLVPQLKPPIERQETLRPVSIGATASGATLVDFGQNVVGWCRLRITGPAGTEITLRHAEVVERGELALRPLRGARATDTFVLSGGLDVFEPTLTFHGFRYVELTGLPGQLSEDALEAVVVHSRMRRTGFFECSDARVNRLVQNSVWGQKGNFLDLPTDCPQRDERLGWTGDIAVYAASACYQFDCADLLHSWLLDLRAETEHSGYVPFVVPNVLKFAPREALGEHAAILGPTAIWGDAAAWVPEALWWAFGDAERLAQHYPAVVMHLESVLPRLSATDLWDQGFQFGDWLDPTAPPEQPLASASDPAVIATACLYRTARFATCAAQVLGEKQDQKRWGDLAQRTRDAFRKHYVGTDGRIRSDAQAVYALAIHFGLLEPDEAVLAGARLAQLVEESGYRVATGFAGTPYVNWALTETGHVSAAYRLLLADDPPSWLYAVRMGATTIWERWDSLLPDGSVNPGEMTSFNHYALGAVVDWLYRCVAGIRPAEPGYSRVRFQPQPGPGLDWARGTLETPRGLVECGWHRDPADVITVRCVVPEGVEAELCLPDGSRRLLLSGTHEVAITSPSSFTAESISD</sequence>
<gene>
    <name evidence="8" type="ORF">ABZ507_07325</name>
</gene>
<evidence type="ECO:0000259" key="7">
    <source>
        <dbReference type="Pfam" id="PF17390"/>
    </source>
</evidence>
<dbReference type="PANTHER" id="PTHR33307:SF6">
    <property type="entry name" value="ALPHA-RHAMNOSIDASE (EUROFUNG)-RELATED"/>
    <property type="match status" value="1"/>
</dbReference>
<dbReference type="Pfam" id="PF17389">
    <property type="entry name" value="Bac_rhamnosid6H"/>
    <property type="match status" value="1"/>
</dbReference>
<comment type="catalytic activity">
    <reaction evidence="1">
        <text>Hydrolysis of terminal non-reducing alpha-L-rhamnose residues in alpha-L-rhamnosides.</text>
        <dbReference type="EC" id="3.2.1.40"/>
    </reaction>
</comment>
<feature type="domain" description="Bacterial alpha-L-rhamnosidase N-terminal" evidence="5">
    <location>
        <begin position="31"/>
        <end position="179"/>
    </location>
</feature>
<dbReference type="RefSeq" id="WP_063021856.1">
    <property type="nucleotide sequence ID" value="NZ_JBEYBM010000022.1"/>
</dbReference>
<reference evidence="8 9" key="1">
    <citation type="submission" date="2024-06" db="EMBL/GenBank/DDBJ databases">
        <title>The Natural Products Discovery Center: Release of the First 8490 Sequenced Strains for Exploring Actinobacteria Biosynthetic Diversity.</title>
        <authorList>
            <person name="Kalkreuter E."/>
            <person name="Kautsar S.A."/>
            <person name="Yang D."/>
            <person name="Bader C.D."/>
            <person name="Teijaro C.N."/>
            <person name="Fluegel L."/>
            <person name="Davis C.M."/>
            <person name="Simpson J.R."/>
            <person name="Lauterbach L."/>
            <person name="Steele A.D."/>
            <person name="Gui C."/>
            <person name="Meng S."/>
            <person name="Li G."/>
            <person name="Viehrig K."/>
            <person name="Ye F."/>
            <person name="Su P."/>
            <person name="Kiefer A.F."/>
            <person name="Nichols A."/>
            <person name="Cepeda A.J."/>
            <person name="Yan W."/>
            <person name="Fan B."/>
            <person name="Jiang Y."/>
            <person name="Adhikari A."/>
            <person name="Zheng C.-J."/>
            <person name="Schuster L."/>
            <person name="Cowan T.M."/>
            <person name="Smanski M.J."/>
            <person name="Chevrette M.G."/>
            <person name="De Carvalho L.P.S."/>
            <person name="Shen B."/>
        </authorList>
    </citation>
    <scope>NUCLEOTIDE SEQUENCE [LARGE SCALE GENOMIC DNA]</scope>
    <source>
        <strain evidence="8 9">NPDC019434</strain>
    </source>
</reference>